<comment type="similarity">
    <text evidence="1">Belongs to the pseudouridine synthase RluA family.</text>
</comment>
<dbReference type="InterPro" id="IPR006224">
    <property type="entry name" value="PsdUridine_synth_RluA-like_CS"/>
</dbReference>
<organism evidence="5">
    <name type="scientific">marine metagenome</name>
    <dbReference type="NCBI Taxonomy" id="408172"/>
    <lineage>
        <taxon>unclassified sequences</taxon>
        <taxon>metagenomes</taxon>
        <taxon>ecological metagenomes</taxon>
    </lineage>
</organism>
<evidence type="ECO:0000256" key="3">
    <source>
        <dbReference type="SAM" id="MobiDB-lite"/>
    </source>
</evidence>
<evidence type="ECO:0000313" key="5">
    <source>
        <dbReference type="EMBL" id="SVD63867.1"/>
    </source>
</evidence>
<dbReference type="PANTHER" id="PTHR21600">
    <property type="entry name" value="MITOCHONDRIAL RNA PSEUDOURIDINE SYNTHASE"/>
    <property type="match status" value="1"/>
</dbReference>
<dbReference type="Gene3D" id="3.30.2350.10">
    <property type="entry name" value="Pseudouridine synthase"/>
    <property type="match status" value="1"/>
</dbReference>
<dbReference type="Pfam" id="PF00849">
    <property type="entry name" value="PseudoU_synth_2"/>
    <property type="match status" value="1"/>
</dbReference>
<dbReference type="InterPro" id="IPR020103">
    <property type="entry name" value="PsdUridine_synth_cat_dom_sf"/>
</dbReference>
<evidence type="ECO:0000256" key="1">
    <source>
        <dbReference type="ARBA" id="ARBA00010876"/>
    </source>
</evidence>
<dbReference type="GO" id="GO:0003723">
    <property type="term" value="F:RNA binding"/>
    <property type="evidence" value="ECO:0007669"/>
    <property type="project" value="InterPro"/>
</dbReference>
<dbReference type="GO" id="GO:0000455">
    <property type="term" value="P:enzyme-directed rRNA pseudouridine synthesis"/>
    <property type="evidence" value="ECO:0007669"/>
    <property type="project" value="TreeGrafter"/>
</dbReference>
<dbReference type="InterPro" id="IPR006145">
    <property type="entry name" value="PsdUridine_synth_RsuA/RluA"/>
</dbReference>
<dbReference type="NCBIfam" id="TIGR00005">
    <property type="entry name" value="rluA_subfam"/>
    <property type="match status" value="1"/>
</dbReference>
<dbReference type="CDD" id="cd02869">
    <property type="entry name" value="PseudoU_synth_RluA_like"/>
    <property type="match status" value="1"/>
</dbReference>
<evidence type="ECO:0000256" key="2">
    <source>
        <dbReference type="ARBA" id="ARBA00023235"/>
    </source>
</evidence>
<dbReference type="EMBL" id="UINC01163517">
    <property type="protein sequence ID" value="SVD63867.1"/>
    <property type="molecule type" value="Genomic_DNA"/>
</dbReference>
<feature type="non-terminal residue" evidence="5">
    <location>
        <position position="1"/>
    </location>
</feature>
<feature type="region of interest" description="Disordered" evidence="3">
    <location>
        <begin position="135"/>
        <end position="155"/>
    </location>
</feature>
<dbReference type="SUPFAM" id="SSF55120">
    <property type="entry name" value="Pseudouridine synthase"/>
    <property type="match status" value="1"/>
</dbReference>
<dbReference type="InterPro" id="IPR006225">
    <property type="entry name" value="PsdUridine_synth_RluC/D"/>
</dbReference>
<sequence length="256" mass="28371">TTTRASTKVSSGQIIRVEPIKDYLTPAITPSELTLNIVFEDDDIAIIDKPSGMVVHSGAGHLTDTMANAAATRWPKISKVGDTDRTGIVHRLDRDTSGLLVIALSPTAYDNLTAMIKRHEIERIYTALIHGHPESSKGTIDAPVGRDPHHRTRQAVNEDGRPALTHYEVIREIGQFSFLKIRLETGRMHQIRVHMTAIGHPVVGDQTYGKRQGIENLSRQFLHASELIFNHPISSEKISVTSQLPDDLRNAISLME</sequence>
<keyword evidence="2" id="KW-0413">Isomerase</keyword>
<evidence type="ECO:0000259" key="4">
    <source>
        <dbReference type="Pfam" id="PF00849"/>
    </source>
</evidence>
<dbReference type="PANTHER" id="PTHR21600:SF44">
    <property type="entry name" value="RIBOSOMAL LARGE SUBUNIT PSEUDOURIDINE SYNTHASE D"/>
    <property type="match status" value="1"/>
</dbReference>
<dbReference type="PROSITE" id="PS01129">
    <property type="entry name" value="PSI_RLU"/>
    <property type="match status" value="1"/>
</dbReference>
<accession>A0A382WY80</accession>
<reference evidence="5" key="1">
    <citation type="submission" date="2018-05" db="EMBL/GenBank/DDBJ databases">
        <authorList>
            <person name="Lanie J.A."/>
            <person name="Ng W.-L."/>
            <person name="Kazmierczak K.M."/>
            <person name="Andrzejewski T.M."/>
            <person name="Davidsen T.M."/>
            <person name="Wayne K.J."/>
            <person name="Tettelin H."/>
            <person name="Glass J.I."/>
            <person name="Rusch D."/>
            <person name="Podicherti R."/>
            <person name="Tsui H.-C.T."/>
            <person name="Winkler M.E."/>
        </authorList>
    </citation>
    <scope>NUCLEOTIDE SEQUENCE</scope>
</reference>
<feature type="domain" description="Pseudouridine synthase RsuA/RluA-like" evidence="4">
    <location>
        <begin position="44"/>
        <end position="196"/>
    </location>
</feature>
<dbReference type="InterPro" id="IPR050188">
    <property type="entry name" value="RluA_PseudoU_synthase"/>
</dbReference>
<dbReference type="AlphaFoldDB" id="A0A382WY80"/>
<gene>
    <name evidence="5" type="ORF">METZ01_LOCUS416721</name>
</gene>
<proteinExistence type="inferred from homology"/>
<protein>
    <recommendedName>
        <fullName evidence="4">Pseudouridine synthase RsuA/RluA-like domain-containing protein</fullName>
    </recommendedName>
</protein>
<dbReference type="GO" id="GO:0009982">
    <property type="term" value="F:pseudouridine synthase activity"/>
    <property type="evidence" value="ECO:0007669"/>
    <property type="project" value="InterPro"/>
</dbReference>
<name>A0A382WY80_9ZZZZ</name>